<organism evidence="2 5">
    <name type="scientific">Clostridium botulinum</name>
    <dbReference type="NCBI Taxonomy" id="1491"/>
    <lineage>
        <taxon>Bacteria</taxon>
        <taxon>Bacillati</taxon>
        <taxon>Bacillota</taxon>
        <taxon>Clostridia</taxon>
        <taxon>Eubacteriales</taxon>
        <taxon>Clostridiaceae</taxon>
        <taxon>Clostridium</taxon>
    </lineage>
</organism>
<dbReference type="SUPFAM" id="SSF47413">
    <property type="entry name" value="lambda repressor-like DNA-binding domains"/>
    <property type="match status" value="2"/>
</dbReference>
<accession>A0A0M1LCE9</accession>
<evidence type="ECO:0000313" key="3">
    <source>
        <dbReference type="EMBL" id="NFN36681.1"/>
    </source>
</evidence>
<protein>
    <submittedName>
        <fullName evidence="2">Helix-turn-helix transcriptional regulator</fullName>
    </submittedName>
</protein>
<evidence type="ECO:0000313" key="4">
    <source>
        <dbReference type="Proteomes" id="UP000473681"/>
    </source>
</evidence>
<dbReference type="RefSeq" id="WP_017826584.1">
    <property type="nucleotide sequence ID" value="NZ_KT897275.1"/>
</dbReference>
<dbReference type="InterPro" id="IPR010982">
    <property type="entry name" value="Lambda_DNA-bd_dom_sf"/>
</dbReference>
<dbReference type="InterPro" id="IPR001387">
    <property type="entry name" value="Cro/C1-type_HTH"/>
</dbReference>
<dbReference type="EMBL" id="SWOV01000030">
    <property type="protein sequence ID" value="NFF88430.1"/>
    <property type="molecule type" value="Genomic_DNA"/>
</dbReference>
<dbReference type="Proteomes" id="UP000473681">
    <property type="component" value="Unassembled WGS sequence"/>
</dbReference>
<dbReference type="Gene3D" id="1.10.260.40">
    <property type="entry name" value="lambda repressor-like DNA-binding domains"/>
    <property type="match status" value="1"/>
</dbReference>
<feature type="domain" description="HTH cro/C1-type" evidence="1">
    <location>
        <begin position="285"/>
        <end position="339"/>
    </location>
</feature>
<evidence type="ECO:0000313" key="5">
    <source>
        <dbReference type="Proteomes" id="UP000476820"/>
    </source>
</evidence>
<dbReference type="PROSITE" id="PS50943">
    <property type="entry name" value="HTH_CROC1"/>
    <property type="match status" value="1"/>
</dbReference>
<evidence type="ECO:0000313" key="2">
    <source>
        <dbReference type="EMBL" id="NFF88430.1"/>
    </source>
</evidence>
<proteinExistence type="predicted"/>
<dbReference type="Pfam" id="PF01381">
    <property type="entry name" value="HTH_3"/>
    <property type="match status" value="1"/>
</dbReference>
<evidence type="ECO:0000259" key="1">
    <source>
        <dbReference type="PROSITE" id="PS50943"/>
    </source>
</evidence>
<comment type="caution">
    <text evidence="2">The sequence shown here is derived from an EMBL/GenBank/DDBJ whole genome shotgun (WGS) entry which is preliminary data.</text>
</comment>
<sequence>MKIIINEQINQSKYDIPKILPNNLNLIKMNFGISTSDIANALGLNKNFVGNVVNEKANFSGLSVIKFIKHFNIPFNLIYSINKEVSLMENIHSYNICIFQIDKNYPINSEEKINGHILEMCDFLLPQNTNIIKFIKKIENNCIEYTDKDKSENYRANLIKYHEFIQNLTYDYDNYNYFCMAYEIVRDDIPVKKHIDLQKNIDIDLIRYLQSKNFLDYKFKLVTLSNKKLLYNEEDNSYILPENYSFLINNEIITSNKIEKCNCTINKNTISFTAVVEKINLINNLRFIREYKNYSKEYMAEKLHLSEETYNAIEKGYQKMSAQTMWKIELEFGVLLDSVINIEEYYKKYCID</sequence>
<gene>
    <name evidence="2" type="ORF">FC774_11190</name>
    <name evidence="3" type="ORF">FDB51_16525</name>
</gene>
<reference evidence="4 5" key="1">
    <citation type="submission" date="2019-04" db="EMBL/GenBank/DDBJ databases">
        <title>Genome sequencing of Clostridium botulinum Groups I-IV and Clostridium butyricum.</title>
        <authorList>
            <person name="Brunt J."/>
            <person name="Van Vliet A.H.M."/>
            <person name="Stringer S.C."/>
            <person name="Carter A.T."/>
            <person name="Peck M.W."/>
        </authorList>
    </citation>
    <scope>NUCLEOTIDE SEQUENCE [LARGE SCALE GENOMIC DNA]</scope>
    <source>
        <strain evidence="2 5">1605</strain>
        <strain evidence="3 4">CB-K-33E</strain>
    </source>
</reference>
<dbReference type="EMBL" id="SWVK01000028">
    <property type="protein sequence ID" value="NFN36681.1"/>
    <property type="molecule type" value="Genomic_DNA"/>
</dbReference>
<name>A0A0M1LCE9_CLOBO</name>
<dbReference type="AlphaFoldDB" id="A0A0M1LCE9"/>
<dbReference type="SMART" id="SM00530">
    <property type="entry name" value="HTH_XRE"/>
    <property type="match status" value="2"/>
</dbReference>
<dbReference type="CDD" id="cd00093">
    <property type="entry name" value="HTH_XRE"/>
    <property type="match status" value="1"/>
</dbReference>
<dbReference type="Proteomes" id="UP000476820">
    <property type="component" value="Unassembled WGS sequence"/>
</dbReference>
<dbReference type="GO" id="GO:0003677">
    <property type="term" value="F:DNA binding"/>
    <property type="evidence" value="ECO:0007669"/>
    <property type="project" value="InterPro"/>
</dbReference>